<reference evidence="1 2" key="1">
    <citation type="submission" date="2018-05" db="EMBL/GenBank/DDBJ databases">
        <title>Genome sequencing and assembly of the regulated plant pathogen Lachnellula willkommii and related sister species for the development of diagnostic species identification markers.</title>
        <authorList>
            <person name="Giroux E."/>
            <person name="Bilodeau G."/>
        </authorList>
    </citation>
    <scope>NUCLEOTIDE SEQUENCE [LARGE SCALE GENOMIC DNA]</scope>
    <source>
        <strain evidence="1 2">CBS 268.59</strain>
    </source>
</reference>
<dbReference type="OrthoDB" id="2563170at2759"/>
<name>A0A8T9CB46_9HELO</name>
<dbReference type="Pfam" id="PF11625">
    <property type="entry name" value="DUF3253"/>
    <property type="match status" value="1"/>
</dbReference>
<dbReference type="AlphaFoldDB" id="A0A8T9CB46"/>
<dbReference type="Proteomes" id="UP000469558">
    <property type="component" value="Unassembled WGS sequence"/>
</dbReference>
<dbReference type="Gene3D" id="1.10.10.10">
    <property type="entry name" value="Winged helix-like DNA-binding domain superfamily/Winged helix DNA-binding domain"/>
    <property type="match status" value="1"/>
</dbReference>
<keyword evidence="2" id="KW-1185">Reference proteome</keyword>
<comment type="caution">
    <text evidence="1">The sequence shown here is derived from an EMBL/GenBank/DDBJ whole genome shotgun (WGS) entry which is preliminary data.</text>
</comment>
<sequence length="245" mass="28427">MSTEPPLLDILRPHLERLLASREAPKTICPSEVARAVSSNENHDAGLSSWRELMPEIRKMVAAMRERAEVEVLQKGMPLNRTTVEAIELLLEQYWQPFFDPDNTVSLSRLRLHLNQNPHFTLQDRIDWLHRSIRELGVIIDEQEALLDRLRSEEPSNHVIARAVKLAAWQDLCDKLLDDMDNQRAYYRAIKLANQVLKLDPRSVPSKWRKSLPTRWAYIPIFERSLRMHLQLTGYSNSGNNVSCC</sequence>
<dbReference type="EMBL" id="QGMK01000754">
    <property type="protein sequence ID" value="TVY78486.1"/>
    <property type="molecule type" value="Genomic_DNA"/>
</dbReference>
<dbReference type="InterPro" id="IPR036390">
    <property type="entry name" value="WH_DNA-bd_sf"/>
</dbReference>
<protein>
    <submittedName>
        <fullName evidence="1">Uncharacterized protein</fullName>
    </submittedName>
</protein>
<gene>
    <name evidence="1" type="ORF">LSUE1_G008208</name>
</gene>
<organism evidence="1 2">
    <name type="scientific">Lachnellula suecica</name>
    <dbReference type="NCBI Taxonomy" id="602035"/>
    <lineage>
        <taxon>Eukaryota</taxon>
        <taxon>Fungi</taxon>
        <taxon>Dikarya</taxon>
        <taxon>Ascomycota</taxon>
        <taxon>Pezizomycotina</taxon>
        <taxon>Leotiomycetes</taxon>
        <taxon>Helotiales</taxon>
        <taxon>Lachnaceae</taxon>
        <taxon>Lachnellula</taxon>
    </lineage>
</organism>
<dbReference type="InterPro" id="IPR036388">
    <property type="entry name" value="WH-like_DNA-bd_sf"/>
</dbReference>
<proteinExistence type="predicted"/>
<accession>A0A8T9CB46</accession>
<evidence type="ECO:0000313" key="1">
    <source>
        <dbReference type="EMBL" id="TVY78486.1"/>
    </source>
</evidence>
<evidence type="ECO:0000313" key="2">
    <source>
        <dbReference type="Proteomes" id="UP000469558"/>
    </source>
</evidence>
<dbReference type="InterPro" id="IPR021660">
    <property type="entry name" value="DUF3253"/>
</dbReference>
<dbReference type="SUPFAM" id="SSF46785">
    <property type="entry name" value="Winged helix' DNA-binding domain"/>
    <property type="match status" value="1"/>
</dbReference>